<evidence type="ECO:0000259" key="2">
    <source>
        <dbReference type="Pfam" id="PF10277"/>
    </source>
</evidence>
<keyword evidence="1" id="KW-0472">Membrane</keyword>
<organism evidence="3 4">
    <name type="scientific">Phyllosticta citriasiana</name>
    <dbReference type="NCBI Taxonomy" id="595635"/>
    <lineage>
        <taxon>Eukaryota</taxon>
        <taxon>Fungi</taxon>
        <taxon>Dikarya</taxon>
        <taxon>Ascomycota</taxon>
        <taxon>Pezizomycotina</taxon>
        <taxon>Dothideomycetes</taxon>
        <taxon>Dothideomycetes incertae sedis</taxon>
        <taxon>Botryosphaeriales</taxon>
        <taxon>Phyllostictaceae</taxon>
        <taxon>Phyllosticta</taxon>
    </lineage>
</organism>
<feature type="domain" description="CWH43-like N-terminal" evidence="2">
    <location>
        <begin position="8"/>
        <end position="215"/>
    </location>
</feature>
<dbReference type="Proteomes" id="UP001363622">
    <property type="component" value="Unassembled WGS sequence"/>
</dbReference>
<feature type="transmembrane region" description="Helical" evidence="1">
    <location>
        <begin position="199"/>
        <end position="221"/>
    </location>
</feature>
<dbReference type="EMBL" id="JBBPHU010000010">
    <property type="protein sequence ID" value="KAK7512970.1"/>
    <property type="molecule type" value="Genomic_DNA"/>
</dbReference>
<evidence type="ECO:0000256" key="1">
    <source>
        <dbReference type="SAM" id="Phobius"/>
    </source>
</evidence>
<name>A0ABR1KEU5_9PEZI</name>
<sequence>MRVPLHRLWLLPLISGIAWFVTHLSLLLRWVARGLPRYPGQSNPCVAFISDIAAFDMKPIFLGACITAVAFIGTVCAVHFARYDHRMYGIDDFWYKKWTSVLAMVSGVVAGLGLVLLAIMDTFRYHEEHRVLLRVCFSGLALSALSTTLVYFDQTKRPSPFRLLRLYCSASATIVAIEVVLGVFFTALMYISFWRTAGVLEWVMAFIGCLYMLGFVGFVAAPPEGIDARERDPLLQEPAGSSV</sequence>
<keyword evidence="1" id="KW-0812">Transmembrane</keyword>
<keyword evidence="4" id="KW-1185">Reference proteome</keyword>
<keyword evidence="1" id="KW-1133">Transmembrane helix</keyword>
<protein>
    <submittedName>
        <fullName evidence="3">Frag1/DRAM/Sfk1</fullName>
    </submittedName>
</protein>
<evidence type="ECO:0000313" key="3">
    <source>
        <dbReference type="EMBL" id="KAK7512970.1"/>
    </source>
</evidence>
<feature type="transmembrane region" description="Helical" evidence="1">
    <location>
        <begin position="60"/>
        <end position="81"/>
    </location>
</feature>
<feature type="transmembrane region" description="Helical" evidence="1">
    <location>
        <begin position="131"/>
        <end position="152"/>
    </location>
</feature>
<dbReference type="Pfam" id="PF10277">
    <property type="entry name" value="Frag1"/>
    <property type="match status" value="1"/>
</dbReference>
<dbReference type="InterPro" id="IPR019402">
    <property type="entry name" value="CWH43_N"/>
</dbReference>
<feature type="transmembrane region" description="Helical" evidence="1">
    <location>
        <begin position="101"/>
        <end position="119"/>
    </location>
</feature>
<reference evidence="3 4" key="1">
    <citation type="submission" date="2024-04" db="EMBL/GenBank/DDBJ databases">
        <title>Phyllosticta paracitricarpa is synonymous to the EU quarantine fungus P. citricarpa based on phylogenomic analyses.</title>
        <authorList>
            <consortium name="Lawrence Berkeley National Laboratory"/>
            <person name="Van Ingen-Buijs V.A."/>
            <person name="Van Westerhoven A.C."/>
            <person name="Haridas S."/>
            <person name="Skiadas P."/>
            <person name="Martin F."/>
            <person name="Groenewald J.Z."/>
            <person name="Crous P.W."/>
            <person name="Seidl M.F."/>
        </authorList>
    </citation>
    <scope>NUCLEOTIDE SEQUENCE [LARGE SCALE GENOMIC DNA]</scope>
    <source>
        <strain evidence="3 4">CBS 123371</strain>
    </source>
</reference>
<feature type="transmembrane region" description="Helical" evidence="1">
    <location>
        <begin position="9"/>
        <end position="32"/>
    </location>
</feature>
<evidence type="ECO:0000313" key="4">
    <source>
        <dbReference type="Proteomes" id="UP001363622"/>
    </source>
</evidence>
<proteinExistence type="predicted"/>
<comment type="caution">
    <text evidence="3">The sequence shown here is derived from an EMBL/GenBank/DDBJ whole genome shotgun (WGS) entry which is preliminary data.</text>
</comment>
<accession>A0ABR1KEU5</accession>
<gene>
    <name evidence="3" type="ORF">IWZ03DRAFT_43068</name>
</gene>
<feature type="transmembrane region" description="Helical" evidence="1">
    <location>
        <begin position="164"/>
        <end position="193"/>
    </location>
</feature>